<dbReference type="AlphaFoldDB" id="A0A397I7V5"/>
<dbReference type="Proteomes" id="UP000266861">
    <property type="component" value="Unassembled WGS sequence"/>
</dbReference>
<evidence type="ECO:0000313" key="2">
    <source>
        <dbReference type="EMBL" id="RHZ69233.1"/>
    </source>
</evidence>
<gene>
    <name evidence="2" type="ORF">Glove_286g22</name>
</gene>
<sequence>MTILISKIETLFLEGSLEAICFATIIYLTRKGTTILPLKNIKDFTERAVNSSLDKITDFERRMKVLEVLTQTDIIYKNIVGLNAVKGLNSEPNIVLDHSREEIDRNLRTLKMKLGAPLVDNDTSLYDGLKINLNSINPSELTWRDPEANMIIADDSVLVKNLGPRQKQFFLKPRENMKCASLSSISSKCNGFINDFNSIGFSDTIRNIVHNKEWKENESKLLECTDLGVYGIILHLQPVKYGVLKARVHTYVTDIIVPLLRASLEDLPSGAIFLSTAERQSIVSKTRRSSSSNEERSIQKNLIGKKPDVMPRENMKCASLSSISSKCNGFINDFNSIGFSDTIRNIVHNKEWKENESKLLECTDLGVYGIILHLQPVKYGVLKARVHTYVTDIIVPLLRASLEDLPSGAIFLSTAERQSIVSKTRRSSSSNEERSIQKNLIGKKPDVMVMTKYRDKVFELTYVESSRVICTKSKKDDDSIKLWRETLDGISFVGNACRPANASGIPRYFHLDQAEMSFAKNTPWCVEPLVHLLLIFRNTMIVNQNLLMQALEQADARPPRNTQQSPTVTSPLRT</sequence>
<comment type="caution">
    <text evidence="2">The sequence shown here is derived from an EMBL/GenBank/DDBJ whole genome shotgun (WGS) entry which is preliminary data.</text>
</comment>
<dbReference type="OrthoDB" id="2447030at2759"/>
<dbReference type="EMBL" id="PQFF01000262">
    <property type="protein sequence ID" value="RHZ69233.1"/>
    <property type="molecule type" value="Genomic_DNA"/>
</dbReference>
<keyword evidence="3" id="KW-1185">Reference proteome</keyword>
<evidence type="ECO:0000256" key="1">
    <source>
        <dbReference type="SAM" id="MobiDB-lite"/>
    </source>
</evidence>
<reference evidence="2 3" key="1">
    <citation type="submission" date="2018-08" db="EMBL/GenBank/DDBJ databases">
        <title>Genome and evolution of the arbuscular mycorrhizal fungus Diversispora epigaea (formerly Glomus versiforme) and its bacterial endosymbionts.</title>
        <authorList>
            <person name="Sun X."/>
            <person name="Fei Z."/>
            <person name="Harrison M."/>
        </authorList>
    </citation>
    <scope>NUCLEOTIDE SEQUENCE [LARGE SCALE GENOMIC DNA]</scope>
    <source>
        <strain evidence="2 3">IT104</strain>
    </source>
</reference>
<feature type="region of interest" description="Disordered" evidence="1">
    <location>
        <begin position="553"/>
        <end position="574"/>
    </location>
</feature>
<proteinExistence type="predicted"/>
<protein>
    <submittedName>
        <fullName evidence="2">Uncharacterized protein</fullName>
    </submittedName>
</protein>
<accession>A0A397I7V5</accession>
<organism evidence="2 3">
    <name type="scientific">Diversispora epigaea</name>
    <dbReference type="NCBI Taxonomy" id="1348612"/>
    <lineage>
        <taxon>Eukaryota</taxon>
        <taxon>Fungi</taxon>
        <taxon>Fungi incertae sedis</taxon>
        <taxon>Mucoromycota</taxon>
        <taxon>Glomeromycotina</taxon>
        <taxon>Glomeromycetes</taxon>
        <taxon>Diversisporales</taxon>
        <taxon>Diversisporaceae</taxon>
        <taxon>Diversispora</taxon>
    </lineage>
</organism>
<evidence type="ECO:0000313" key="3">
    <source>
        <dbReference type="Proteomes" id="UP000266861"/>
    </source>
</evidence>
<feature type="compositionally biased region" description="Polar residues" evidence="1">
    <location>
        <begin position="560"/>
        <end position="574"/>
    </location>
</feature>
<name>A0A397I7V5_9GLOM</name>